<dbReference type="InterPro" id="IPR000847">
    <property type="entry name" value="LysR_HTH_N"/>
</dbReference>
<evidence type="ECO:0000256" key="3">
    <source>
        <dbReference type="ARBA" id="ARBA00023125"/>
    </source>
</evidence>
<dbReference type="PANTHER" id="PTHR30537:SF31">
    <property type="entry name" value="TRANSCRIPTIONAL REGULATOR, LYSR FAMILY"/>
    <property type="match status" value="1"/>
</dbReference>
<proteinExistence type="inferred from homology"/>
<dbReference type="FunFam" id="1.10.10.10:FF:000001">
    <property type="entry name" value="LysR family transcriptional regulator"/>
    <property type="match status" value="1"/>
</dbReference>
<organism evidence="6 7">
    <name type="scientific">Vibrio hangzhouensis</name>
    <dbReference type="NCBI Taxonomy" id="462991"/>
    <lineage>
        <taxon>Bacteria</taxon>
        <taxon>Pseudomonadati</taxon>
        <taxon>Pseudomonadota</taxon>
        <taxon>Gammaproteobacteria</taxon>
        <taxon>Vibrionales</taxon>
        <taxon>Vibrionaceae</taxon>
        <taxon>Vibrio</taxon>
    </lineage>
</organism>
<feature type="domain" description="HTH lysR-type" evidence="5">
    <location>
        <begin position="3"/>
        <end position="60"/>
    </location>
</feature>
<name>A0A1H6AG14_9VIBR</name>
<dbReference type="Gene3D" id="1.10.10.10">
    <property type="entry name" value="Winged helix-like DNA-binding domain superfamily/Winged helix DNA-binding domain"/>
    <property type="match status" value="1"/>
</dbReference>
<evidence type="ECO:0000313" key="7">
    <source>
        <dbReference type="Proteomes" id="UP000236721"/>
    </source>
</evidence>
<protein>
    <submittedName>
        <fullName evidence="6">DNA-binding transcriptional regulator, LysR family</fullName>
    </submittedName>
</protein>
<evidence type="ECO:0000256" key="1">
    <source>
        <dbReference type="ARBA" id="ARBA00009437"/>
    </source>
</evidence>
<dbReference type="SUPFAM" id="SSF46785">
    <property type="entry name" value="Winged helix' DNA-binding domain"/>
    <property type="match status" value="1"/>
</dbReference>
<accession>A0A1H6AG14</accession>
<dbReference type="Gene3D" id="3.40.190.290">
    <property type="match status" value="1"/>
</dbReference>
<dbReference type="Pfam" id="PF03466">
    <property type="entry name" value="LysR_substrate"/>
    <property type="match status" value="1"/>
</dbReference>
<evidence type="ECO:0000259" key="5">
    <source>
        <dbReference type="PROSITE" id="PS50931"/>
    </source>
</evidence>
<keyword evidence="4" id="KW-0804">Transcription</keyword>
<reference evidence="7" key="1">
    <citation type="submission" date="2016-10" db="EMBL/GenBank/DDBJ databases">
        <authorList>
            <person name="Varghese N."/>
            <person name="Submissions S."/>
        </authorList>
    </citation>
    <scope>NUCLEOTIDE SEQUENCE [LARGE SCALE GENOMIC DNA]</scope>
    <source>
        <strain evidence="7">CGMCC 1.7062</strain>
    </source>
</reference>
<dbReference type="GO" id="GO:0006351">
    <property type="term" value="P:DNA-templated transcription"/>
    <property type="evidence" value="ECO:0007669"/>
    <property type="project" value="TreeGrafter"/>
</dbReference>
<gene>
    <name evidence="6" type="ORF">SAMN04488244_11541</name>
</gene>
<sequence>MKIDLNDYFYFVHVVEKEGYTAAARSLNMPKSRLSRHVSQLEKRLGVRLLQRTSRTVTVTEEGKRFFLHARKLVDTMELAEASISECSASLSGKVTFSCSTGLAQFALPDIIADFAKLHPNVVIEQRISNTIDDLIADGIDFAIRGHSGQLPDSSLIQRSIAKVDWPLFCSPSYVKQNGSIENPYDLANCHFLKLGRATTKDAITLLHSDGRRTNQATNILMCTEDMATLKHSVIKGLGVTTLPDYVCASDLKSGQLIQILPDWISQSASLSLLMPSRLGVPQHTRMLIEFIQNRLPSITGTK</sequence>
<dbReference type="Proteomes" id="UP000236721">
    <property type="component" value="Unassembled WGS sequence"/>
</dbReference>
<evidence type="ECO:0000256" key="4">
    <source>
        <dbReference type="ARBA" id="ARBA00023163"/>
    </source>
</evidence>
<keyword evidence="3 6" id="KW-0238">DNA-binding</keyword>
<dbReference type="PROSITE" id="PS50931">
    <property type="entry name" value="HTH_LYSR"/>
    <property type="match status" value="1"/>
</dbReference>
<dbReference type="CDD" id="cd08422">
    <property type="entry name" value="PBP2_CrgA_like"/>
    <property type="match status" value="1"/>
</dbReference>
<dbReference type="RefSeq" id="WP_103881180.1">
    <property type="nucleotide sequence ID" value="NZ_FNVG01000015.1"/>
</dbReference>
<keyword evidence="2" id="KW-0805">Transcription regulation</keyword>
<dbReference type="GO" id="GO:0043565">
    <property type="term" value="F:sequence-specific DNA binding"/>
    <property type="evidence" value="ECO:0007669"/>
    <property type="project" value="TreeGrafter"/>
</dbReference>
<evidence type="ECO:0000313" key="6">
    <source>
        <dbReference type="EMBL" id="SEG47007.1"/>
    </source>
</evidence>
<dbReference type="EMBL" id="FNVG01000015">
    <property type="protein sequence ID" value="SEG47007.1"/>
    <property type="molecule type" value="Genomic_DNA"/>
</dbReference>
<dbReference type="InterPro" id="IPR005119">
    <property type="entry name" value="LysR_subst-bd"/>
</dbReference>
<dbReference type="InterPro" id="IPR036390">
    <property type="entry name" value="WH_DNA-bd_sf"/>
</dbReference>
<dbReference type="InterPro" id="IPR036388">
    <property type="entry name" value="WH-like_DNA-bd_sf"/>
</dbReference>
<dbReference type="GO" id="GO:0003700">
    <property type="term" value="F:DNA-binding transcription factor activity"/>
    <property type="evidence" value="ECO:0007669"/>
    <property type="project" value="InterPro"/>
</dbReference>
<dbReference type="InterPro" id="IPR058163">
    <property type="entry name" value="LysR-type_TF_proteobact-type"/>
</dbReference>
<dbReference type="SUPFAM" id="SSF53850">
    <property type="entry name" value="Periplasmic binding protein-like II"/>
    <property type="match status" value="1"/>
</dbReference>
<dbReference type="PRINTS" id="PR00039">
    <property type="entry name" value="HTHLYSR"/>
</dbReference>
<evidence type="ECO:0000256" key="2">
    <source>
        <dbReference type="ARBA" id="ARBA00023015"/>
    </source>
</evidence>
<comment type="similarity">
    <text evidence="1">Belongs to the LysR transcriptional regulatory family.</text>
</comment>
<dbReference type="Pfam" id="PF00126">
    <property type="entry name" value="HTH_1"/>
    <property type="match status" value="1"/>
</dbReference>
<dbReference type="AlphaFoldDB" id="A0A1H6AG14"/>
<dbReference type="OrthoDB" id="9786526at2"/>
<keyword evidence="7" id="KW-1185">Reference proteome</keyword>
<dbReference type="PANTHER" id="PTHR30537">
    <property type="entry name" value="HTH-TYPE TRANSCRIPTIONAL REGULATOR"/>
    <property type="match status" value="1"/>
</dbReference>